<keyword evidence="1" id="KW-0812">Transmembrane</keyword>
<keyword evidence="1" id="KW-1133">Transmembrane helix</keyword>
<name>A0A084VMT7_ANOSI</name>
<keyword evidence="2" id="KW-0503">Monooxygenase</keyword>
<evidence type="ECO:0000256" key="1">
    <source>
        <dbReference type="SAM" id="Phobius"/>
    </source>
</evidence>
<evidence type="ECO:0000313" key="3">
    <source>
        <dbReference type="EnsemblMetazoa" id="ASIC006633-PA"/>
    </source>
</evidence>
<dbReference type="Proteomes" id="UP000030765">
    <property type="component" value="Unassembled WGS sequence"/>
</dbReference>
<feature type="transmembrane region" description="Helical" evidence="1">
    <location>
        <begin position="36"/>
        <end position="56"/>
    </location>
</feature>
<proteinExistence type="predicted"/>
<keyword evidence="4" id="KW-1185">Reference proteome</keyword>
<reference evidence="2 4" key="1">
    <citation type="journal article" date="2014" name="BMC Genomics">
        <title>Genome sequence of Anopheles sinensis provides insight into genetics basis of mosquito competence for malaria parasites.</title>
        <authorList>
            <person name="Zhou D."/>
            <person name="Zhang D."/>
            <person name="Ding G."/>
            <person name="Shi L."/>
            <person name="Hou Q."/>
            <person name="Ye Y."/>
            <person name="Xu Y."/>
            <person name="Zhou H."/>
            <person name="Xiong C."/>
            <person name="Li S."/>
            <person name="Yu J."/>
            <person name="Hong S."/>
            <person name="Yu X."/>
            <person name="Zou P."/>
            <person name="Chen C."/>
            <person name="Chang X."/>
            <person name="Wang W."/>
            <person name="Lv Y."/>
            <person name="Sun Y."/>
            <person name="Ma L."/>
            <person name="Shen B."/>
            <person name="Zhu C."/>
        </authorList>
    </citation>
    <scope>NUCLEOTIDE SEQUENCE [LARGE SCALE GENOMIC DNA]</scope>
</reference>
<dbReference type="AlphaFoldDB" id="A0A084VMT7"/>
<dbReference type="EMBL" id="KE524975">
    <property type="protein sequence ID" value="KFB39281.1"/>
    <property type="molecule type" value="Genomic_DNA"/>
</dbReference>
<dbReference type="GO" id="GO:0004497">
    <property type="term" value="F:monooxygenase activity"/>
    <property type="evidence" value="ECO:0007669"/>
    <property type="project" value="UniProtKB-KW"/>
</dbReference>
<keyword evidence="1" id="KW-0472">Membrane</keyword>
<evidence type="ECO:0000313" key="2">
    <source>
        <dbReference type="EMBL" id="KFB39281.1"/>
    </source>
</evidence>
<accession>A0A084VMT7</accession>
<dbReference type="EMBL" id="ATLV01014626">
    <property type="status" value="NOT_ANNOTATED_CDS"/>
    <property type="molecule type" value="Genomic_DNA"/>
</dbReference>
<protein>
    <submittedName>
        <fullName evidence="2 3">Unspecific monooxygenase</fullName>
    </submittedName>
</protein>
<evidence type="ECO:0000313" key="4">
    <source>
        <dbReference type="Proteomes" id="UP000030765"/>
    </source>
</evidence>
<gene>
    <name evidence="2" type="ORF">ZHAS_00006633</name>
</gene>
<dbReference type="EnsemblMetazoa" id="ASIC006633-RA">
    <property type="protein sequence ID" value="ASIC006633-PA"/>
    <property type="gene ID" value="ASIC006633"/>
</dbReference>
<organism evidence="2">
    <name type="scientific">Anopheles sinensis</name>
    <name type="common">Mosquito</name>
    <dbReference type="NCBI Taxonomy" id="74873"/>
    <lineage>
        <taxon>Eukaryota</taxon>
        <taxon>Metazoa</taxon>
        <taxon>Ecdysozoa</taxon>
        <taxon>Arthropoda</taxon>
        <taxon>Hexapoda</taxon>
        <taxon>Insecta</taxon>
        <taxon>Pterygota</taxon>
        <taxon>Neoptera</taxon>
        <taxon>Endopterygota</taxon>
        <taxon>Diptera</taxon>
        <taxon>Nematocera</taxon>
        <taxon>Culicoidea</taxon>
        <taxon>Culicidae</taxon>
        <taxon>Anophelinae</taxon>
        <taxon>Anopheles</taxon>
    </lineage>
</organism>
<keyword evidence="2" id="KW-0560">Oxidoreductase</keyword>
<dbReference type="VEuPathDB" id="VectorBase:ASIC006633"/>
<reference evidence="3" key="2">
    <citation type="submission" date="2020-05" db="UniProtKB">
        <authorList>
            <consortium name="EnsemblMetazoa"/>
        </authorList>
    </citation>
    <scope>IDENTIFICATION</scope>
</reference>
<sequence>MTHVYGTVVFRLDSLRRIVFLPTSCRSVGMVLFRGALVQFIFRASFLLSVLGRMVVETHADRRPPAADVTRGDDDEESFELILQPPPAG</sequence>